<name>A0A6A5VPB6_9PLEO</name>
<sequence>MHIHLVIALLWACLFHAVPANTLTFVRSNFPKATTTATSEPASVTRTCLARKNVLQECVHDCPDTFDRWMQLCYEVRRGVEIPICISRVRPQHGVVEISTSTAAIPIGTLEARVEAESALLDRLRRDRVPSFMPPHELPPQRLDLVVSSTSTAPMPTCTSDICLKTEQALKPHLRRDREQECRLRAQCQRAVTHISQEQDCALPDPDLFARVAIDTIEEFGEYNITLLHDWCERVLNEDEFKCENMKVGKDV</sequence>
<evidence type="ECO:0000313" key="3">
    <source>
        <dbReference type="Proteomes" id="UP000800036"/>
    </source>
</evidence>
<dbReference type="EMBL" id="ML976659">
    <property type="protein sequence ID" value="KAF1978765.1"/>
    <property type="molecule type" value="Genomic_DNA"/>
</dbReference>
<evidence type="ECO:0008006" key="4">
    <source>
        <dbReference type="Google" id="ProtNLM"/>
    </source>
</evidence>
<evidence type="ECO:0000256" key="1">
    <source>
        <dbReference type="SAM" id="SignalP"/>
    </source>
</evidence>
<accession>A0A6A5VPB6</accession>
<feature type="chain" id="PRO_5025389931" description="Extracellular membrane protein CFEM domain-containing protein" evidence="1">
    <location>
        <begin position="21"/>
        <end position="252"/>
    </location>
</feature>
<proteinExistence type="predicted"/>
<gene>
    <name evidence="2" type="ORF">BU23DRAFT_187520</name>
</gene>
<organism evidence="2 3">
    <name type="scientific">Bimuria novae-zelandiae CBS 107.79</name>
    <dbReference type="NCBI Taxonomy" id="1447943"/>
    <lineage>
        <taxon>Eukaryota</taxon>
        <taxon>Fungi</taxon>
        <taxon>Dikarya</taxon>
        <taxon>Ascomycota</taxon>
        <taxon>Pezizomycotina</taxon>
        <taxon>Dothideomycetes</taxon>
        <taxon>Pleosporomycetidae</taxon>
        <taxon>Pleosporales</taxon>
        <taxon>Massarineae</taxon>
        <taxon>Didymosphaeriaceae</taxon>
        <taxon>Bimuria</taxon>
    </lineage>
</organism>
<protein>
    <recommendedName>
        <fullName evidence="4">Extracellular membrane protein CFEM domain-containing protein</fullName>
    </recommendedName>
</protein>
<keyword evidence="3" id="KW-1185">Reference proteome</keyword>
<dbReference type="AlphaFoldDB" id="A0A6A5VPB6"/>
<keyword evidence="1" id="KW-0732">Signal</keyword>
<evidence type="ECO:0000313" key="2">
    <source>
        <dbReference type="EMBL" id="KAF1978765.1"/>
    </source>
</evidence>
<reference evidence="2" key="1">
    <citation type="journal article" date="2020" name="Stud. Mycol.">
        <title>101 Dothideomycetes genomes: a test case for predicting lifestyles and emergence of pathogens.</title>
        <authorList>
            <person name="Haridas S."/>
            <person name="Albert R."/>
            <person name="Binder M."/>
            <person name="Bloem J."/>
            <person name="Labutti K."/>
            <person name="Salamov A."/>
            <person name="Andreopoulos B."/>
            <person name="Baker S."/>
            <person name="Barry K."/>
            <person name="Bills G."/>
            <person name="Bluhm B."/>
            <person name="Cannon C."/>
            <person name="Castanera R."/>
            <person name="Culley D."/>
            <person name="Daum C."/>
            <person name="Ezra D."/>
            <person name="Gonzalez J."/>
            <person name="Henrissat B."/>
            <person name="Kuo A."/>
            <person name="Liang C."/>
            <person name="Lipzen A."/>
            <person name="Lutzoni F."/>
            <person name="Magnuson J."/>
            <person name="Mondo S."/>
            <person name="Nolan M."/>
            <person name="Ohm R."/>
            <person name="Pangilinan J."/>
            <person name="Park H.-J."/>
            <person name="Ramirez L."/>
            <person name="Alfaro M."/>
            <person name="Sun H."/>
            <person name="Tritt A."/>
            <person name="Yoshinaga Y."/>
            <person name="Zwiers L.-H."/>
            <person name="Turgeon B."/>
            <person name="Goodwin S."/>
            <person name="Spatafora J."/>
            <person name="Crous P."/>
            <person name="Grigoriev I."/>
        </authorList>
    </citation>
    <scope>NUCLEOTIDE SEQUENCE</scope>
    <source>
        <strain evidence="2">CBS 107.79</strain>
    </source>
</reference>
<dbReference type="Proteomes" id="UP000800036">
    <property type="component" value="Unassembled WGS sequence"/>
</dbReference>
<feature type="signal peptide" evidence="1">
    <location>
        <begin position="1"/>
        <end position="20"/>
    </location>
</feature>